<dbReference type="RefSeq" id="WP_079713456.1">
    <property type="nucleotide sequence ID" value="NZ_FUZC01000009.1"/>
</dbReference>
<dbReference type="Proteomes" id="UP000232673">
    <property type="component" value="Unassembled WGS sequence"/>
</dbReference>
<keyword evidence="2" id="KW-1185">Reference proteome</keyword>
<proteinExistence type="predicted"/>
<name>A0A2N0U2H5_9FLAO</name>
<accession>A0A2N0U2H5</accession>
<dbReference type="EMBL" id="LKTS01000002">
    <property type="protein sequence ID" value="PKD21098.1"/>
    <property type="molecule type" value="Genomic_DNA"/>
</dbReference>
<organism evidence="1 2">
    <name type="scientific">Salegentibacter salinarum</name>
    <dbReference type="NCBI Taxonomy" id="447422"/>
    <lineage>
        <taxon>Bacteria</taxon>
        <taxon>Pseudomonadati</taxon>
        <taxon>Bacteroidota</taxon>
        <taxon>Flavobacteriia</taxon>
        <taxon>Flavobacteriales</taxon>
        <taxon>Flavobacteriaceae</taxon>
        <taxon>Salegentibacter</taxon>
    </lineage>
</organism>
<evidence type="ECO:0000313" key="2">
    <source>
        <dbReference type="Proteomes" id="UP000232673"/>
    </source>
</evidence>
<evidence type="ECO:0000313" key="1">
    <source>
        <dbReference type="EMBL" id="PKD21098.1"/>
    </source>
</evidence>
<sequence length="132" mass="15337">MNFKIIIIFISLFLITLSGFAQEAFRVNIFVDADKNIYLEDRNVTIGELSKETKDLIYKQPATKYNRLVFNIYGDKNLKHGFIMDINHKLLSLGKGLKSKTNKYLLEYKNINLDDSAWQEEIKSLQLDAVKD</sequence>
<dbReference type="OrthoDB" id="1453411at2"/>
<comment type="caution">
    <text evidence="1">The sequence shown here is derived from an EMBL/GenBank/DDBJ whole genome shotgun (WGS) entry which is preliminary data.</text>
</comment>
<dbReference type="AlphaFoldDB" id="A0A2N0U2H5"/>
<gene>
    <name evidence="1" type="ORF">APR41_11825</name>
</gene>
<reference evidence="1 2" key="1">
    <citation type="submission" date="2015-10" db="EMBL/GenBank/DDBJ databases">
        <title>Draft genome sequence of Salegentibacter salinarum KCTC 12975.</title>
        <authorList>
            <person name="Lin W."/>
            <person name="Zheng Q."/>
        </authorList>
    </citation>
    <scope>NUCLEOTIDE SEQUENCE [LARGE SCALE GENOMIC DNA]</scope>
    <source>
        <strain evidence="1 2">KCTC 12975</strain>
    </source>
</reference>
<dbReference type="STRING" id="447422.SAMN05660903_02412"/>
<protein>
    <submittedName>
        <fullName evidence="1">Uncharacterized protein</fullName>
    </submittedName>
</protein>
<dbReference type="Gene3D" id="3.30.420.270">
    <property type="match status" value="1"/>
</dbReference>